<feature type="compositionally biased region" description="Polar residues" evidence="1">
    <location>
        <begin position="180"/>
        <end position="196"/>
    </location>
</feature>
<gene>
    <name evidence="2" type="ORF">SCLCIDRAFT_114475</name>
</gene>
<dbReference type="InParanoid" id="A0A0C2ZTK8"/>
<reference evidence="3" key="2">
    <citation type="submission" date="2015-01" db="EMBL/GenBank/DDBJ databases">
        <title>Evolutionary Origins and Diversification of the Mycorrhizal Mutualists.</title>
        <authorList>
            <consortium name="DOE Joint Genome Institute"/>
            <consortium name="Mycorrhizal Genomics Consortium"/>
            <person name="Kohler A."/>
            <person name="Kuo A."/>
            <person name="Nagy L.G."/>
            <person name="Floudas D."/>
            <person name="Copeland A."/>
            <person name="Barry K.W."/>
            <person name="Cichocki N."/>
            <person name="Veneault-Fourrey C."/>
            <person name="LaButti K."/>
            <person name="Lindquist E.A."/>
            <person name="Lipzen A."/>
            <person name="Lundell T."/>
            <person name="Morin E."/>
            <person name="Murat C."/>
            <person name="Riley R."/>
            <person name="Ohm R."/>
            <person name="Sun H."/>
            <person name="Tunlid A."/>
            <person name="Henrissat B."/>
            <person name="Grigoriev I.V."/>
            <person name="Hibbett D.S."/>
            <person name="Martin F."/>
        </authorList>
    </citation>
    <scope>NUCLEOTIDE SEQUENCE [LARGE SCALE GENOMIC DNA]</scope>
    <source>
        <strain evidence="3">Foug A</strain>
    </source>
</reference>
<feature type="compositionally biased region" description="Low complexity" evidence="1">
    <location>
        <begin position="97"/>
        <end position="109"/>
    </location>
</feature>
<dbReference type="Proteomes" id="UP000053989">
    <property type="component" value="Unassembled WGS sequence"/>
</dbReference>
<feature type="compositionally biased region" description="Low complexity" evidence="1">
    <location>
        <begin position="44"/>
        <end position="59"/>
    </location>
</feature>
<evidence type="ECO:0000256" key="1">
    <source>
        <dbReference type="SAM" id="MobiDB-lite"/>
    </source>
</evidence>
<feature type="region of interest" description="Disordered" evidence="1">
    <location>
        <begin position="44"/>
        <end position="212"/>
    </location>
</feature>
<organism evidence="2 3">
    <name type="scientific">Scleroderma citrinum Foug A</name>
    <dbReference type="NCBI Taxonomy" id="1036808"/>
    <lineage>
        <taxon>Eukaryota</taxon>
        <taxon>Fungi</taxon>
        <taxon>Dikarya</taxon>
        <taxon>Basidiomycota</taxon>
        <taxon>Agaricomycotina</taxon>
        <taxon>Agaricomycetes</taxon>
        <taxon>Agaricomycetidae</taxon>
        <taxon>Boletales</taxon>
        <taxon>Sclerodermatineae</taxon>
        <taxon>Sclerodermataceae</taxon>
        <taxon>Scleroderma</taxon>
    </lineage>
</organism>
<sequence length="350" mass="37090">MTGSGSYGYARSGTPSSFDVLRSVSSQGALSSSYSHGHSQGFRFGFGSGSSSSSGKKGQLAGFGNPQSSFRWKELGSSVRNREDLKDTKEKKDWRRSVASSVSVSGSGSVDEKRGRSSPVNGVRALLGRLRRSHTPSPMSSSNGLPATMPRTSGDVDIEKAATADGDMTPTQVPGPVTAPSRSYVLSNPDSRSPSAYSGMRDPLPSVPLGEVSSDATLYDPLDPMYPPVAPYAYRTSVPSPAPTEASRLPEGLLHPRLQIEGRSVTSLRDGEDYSYPIGGLVNHRVHSTTTFGTLDNPESTPALVARHGLPEEADDADEDAADVFGTPIDRQTDSCFANEGLQLPRCSSR</sequence>
<dbReference type="OrthoDB" id="3039272at2759"/>
<protein>
    <submittedName>
        <fullName evidence="2">Uncharacterized protein</fullName>
    </submittedName>
</protein>
<accession>A0A0C2ZTK8</accession>
<evidence type="ECO:0000313" key="2">
    <source>
        <dbReference type="EMBL" id="KIM64853.1"/>
    </source>
</evidence>
<dbReference type="AlphaFoldDB" id="A0A0C2ZTK8"/>
<reference evidence="2 3" key="1">
    <citation type="submission" date="2014-04" db="EMBL/GenBank/DDBJ databases">
        <authorList>
            <consortium name="DOE Joint Genome Institute"/>
            <person name="Kuo A."/>
            <person name="Kohler A."/>
            <person name="Nagy L.G."/>
            <person name="Floudas D."/>
            <person name="Copeland A."/>
            <person name="Barry K.W."/>
            <person name="Cichocki N."/>
            <person name="Veneault-Fourrey C."/>
            <person name="LaButti K."/>
            <person name="Lindquist E.A."/>
            <person name="Lipzen A."/>
            <person name="Lundell T."/>
            <person name="Morin E."/>
            <person name="Murat C."/>
            <person name="Sun H."/>
            <person name="Tunlid A."/>
            <person name="Henrissat B."/>
            <person name="Grigoriev I.V."/>
            <person name="Hibbett D.S."/>
            <person name="Martin F."/>
            <person name="Nordberg H.P."/>
            <person name="Cantor M.N."/>
            <person name="Hua S.X."/>
        </authorList>
    </citation>
    <scope>NUCLEOTIDE SEQUENCE [LARGE SCALE GENOMIC DNA]</scope>
    <source>
        <strain evidence="2 3">Foug A</strain>
    </source>
</reference>
<evidence type="ECO:0000313" key="3">
    <source>
        <dbReference type="Proteomes" id="UP000053989"/>
    </source>
</evidence>
<proteinExistence type="predicted"/>
<keyword evidence="3" id="KW-1185">Reference proteome</keyword>
<name>A0A0C2ZTK8_9AGAM</name>
<dbReference type="STRING" id="1036808.A0A0C2ZTK8"/>
<dbReference type="HOGENOM" id="CLU_792636_0_0_1"/>
<dbReference type="EMBL" id="KN822026">
    <property type="protein sequence ID" value="KIM64853.1"/>
    <property type="molecule type" value="Genomic_DNA"/>
</dbReference>
<feature type="compositionally biased region" description="Basic and acidic residues" evidence="1">
    <location>
        <begin position="80"/>
        <end position="96"/>
    </location>
</feature>
<feature type="compositionally biased region" description="Polar residues" evidence="1">
    <location>
        <begin position="135"/>
        <end position="145"/>
    </location>
</feature>